<reference evidence="2" key="3">
    <citation type="submission" date="2015-02" db="UniProtKB">
        <authorList>
            <consortium name="EnsemblProtists"/>
        </authorList>
    </citation>
    <scope>IDENTIFICATION</scope>
    <source>
        <strain evidence="2">DAOM BR144</strain>
    </source>
</reference>
<reference evidence="3" key="1">
    <citation type="journal article" date="2010" name="Genome Biol.">
        <title>Genome sequence of the necrotrophic plant pathogen Pythium ultimum reveals original pathogenicity mechanisms and effector repertoire.</title>
        <authorList>
            <person name="Levesque C.A."/>
            <person name="Brouwer H."/>
            <person name="Cano L."/>
            <person name="Hamilton J.P."/>
            <person name="Holt C."/>
            <person name="Huitema E."/>
            <person name="Raffaele S."/>
            <person name="Robideau G.P."/>
            <person name="Thines M."/>
            <person name="Win J."/>
            <person name="Zerillo M.M."/>
            <person name="Beakes G.W."/>
            <person name="Boore J.L."/>
            <person name="Busam D."/>
            <person name="Dumas B."/>
            <person name="Ferriera S."/>
            <person name="Fuerstenberg S.I."/>
            <person name="Gachon C.M."/>
            <person name="Gaulin E."/>
            <person name="Govers F."/>
            <person name="Grenville-Briggs L."/>
            <person name="Horner N."/>
            <person name="Hostetler J."/>
            <person name="Jiang R.H."/>
            <person name="Johnson J."/>
            <person name="Krajaejun T."/>
            <person name="Lin H."/>
            <person name="Meijer H.J."/>
            <person name="Moore B."/>
            <person name="Morris P."/>
            <person name="Phuntmart V."/>
            <person name="Puiu D."/>
            <person name="Shetty J."/>
            <person name="Stajich J.E."/>
            <person name="Tripathy S."/>
            <person name="Wawra S."/>
            <person name="van West P."/>
            <person name="Whitty B.R."/>
            <person name="Coutinho P.M."/>
            <person name="Henrissat B."/>
            <person name="Martin F."/>
            <person name="Thomas P.D."/>
            <person name="Tyler B.M."/>
            <person name="De Vries R.P."/>
            <person name="Kamoun S."/>
            <person name="Yandell M."/>
            <person name="Tisserat N."/>
            <person name="Buell C.R."/>
        </authorList>
    </citation>
    <scope>NUCLEOTIDE SEQUENCE</scope>
    <source>
        <strain evidence="3">DAOM:BR144</strain>
    </source>
</reference>
<dbReference type="OMA" id="LYSQEDC"/>
<evidence type="ECO:0008006" key="4">
    <source>
        <dbReference type="Google" id="ProtNLM"/>
    </source>
</evidence>
<feature type="compositionally biased region" description="Low complexity" evidence="1">
    <location>
        <begin position="382"/>
        <end position="396"/>
    </location>
</feature>
<feature type="region of interest" description="Disordered" evidence="1">
    <location>
        <begin position="34"/>
        <end position="56"/>
    </location>
</feature>
<evidence type="ECO:0000313" key="3">
    <source>
        <dbReference type="Proteomes" id="UP000019132"/>
    </source>
</evidence>
<feature type="region of interest" description="Disordered" evidence="1">
    <location>
        <begin position="382"/>
        <end position="402"/>
    </location>
</feature>
<reference evidence="3" key="2">
    <citation type="submission" date="2010-04" db="EMBL/GenBank/DDBJ databases">
        <authorList>
            <person name="Buell R."/>
            <person name="Hamilton J."/>
            <person name="Hostetler J."/>
        </authorList>
    </citation>
    <scope>NUCLEOTIDE SEQUENCE [LARGE SCALE GENOMIC DNA]</scope>
    <source>
        <strain evidence="3">DAOM:BR144</strain>
    </source>
</reference>
<dbReference type="EnsemblProtists" id="PYU1_T003678">
    <property type="protein sequence ID" value="PYU1_T003678"/>
    <property type="gene ID" value="PYU1_G003668"/>
</dbReference>
<name>K3WFD7_GLOUD</name>
<dbReference type="STRING" id="431595.K3WFD7"/>
<sequence length="673" mass="75620">MELLIWHECLGSDDEQASQEELLARVLYSYSSSSISSCSKSSRSDDDTTSTSRESSATDRAVLQSLHFVQGLLTFVRMVRRSKGNSGATLKSEDSDTSAHNKRSTKEVEWMSVTLSRRKFFIQEVEPQIYIALKLSDSSSSKKHPFTDGLELLLVIQAARKRVRKLTISIESCHEDSENQPHDNTRSRLEEDLASAKAELRDLLKLSPITYLKKQCDAFFPTLLHALDVPHASSLHELIGMGDFPLDQLTFLSLQSFVNSFQLELADKVESCAVLYKGNLLWSSIGRSMLQLLYRFLRLREENGMEIEQSTDATLKQNDLWMVDKYRDTFLPIWSSKTSYTECTIVNNARHHPRKDVRSLHKQAPAPLAAVVADVNSYPSSSSGGSSASIDGASATSGGGGCTLSKSGLKARIKSVSYRNTGMLMKNGYFAKNFELPTRSRGRGRFTEHEALEFVWMPPIFPLDGDDECDQEKNADSNSVDGDQPRRTVVWHESDLTLIILVKLESDEATQVQDKDEHASVVLNALSNIEDVIERLQLHELAKLIPAQYQNSSARGASSQRSSTTSSSPPFVYRNRANATFITRFVPRLLKPKEDDLFPLPLRLLAHYFPQQSLDLLNRLHSELQRCNARGENRDVCVKTLHDGWLLGKKSHTTQRELYAFFDTKVPSVVDLS</sequence>
<organism evidence="2 3">
    <name type="scientific">Globisporangium ultimum (strain ATCC 200006 / CBS 805.95 / DAOM BR144)</name>
    <name type="common">Pythium ultimum</name>
    <dbReference type="NCBI Taxonomy" id="431595"/>
    <lineage>
        <taxon>Eukaryota</taxon>
        <taxon>Sar</taxon>
        <taxon>Stramenopiles</taxon>
        <taxon>Oomycota</taxon>
        <taxon>Peronosporomycetes</taxon>
        <taxon>Pythiales</taxon>
        <taxon>Pythiaceae</taxon>
        <taxon>Globisporangium</taxon>
    </lineage>
</organism>
<keyword evidence="3" id="KW-1185">Reference proteome</keyword>
<dbReference type="HOGENOM" id="CLU_017607_0_0_1"/>
<dbReference type="EMBL" id="GL376638">
    <property type="status" value="NOT_ANNOTATED_CDS"/>
    <property type="molecule type" value="Genomic_DNA"/>
</dbReference>
<evidence type="ECO:0000256" key="1">
    <source>
        <dbReference type="SAM" id="MobiDB-lite"/>
    </source>
</evidence>
<dbReference type="Proteomes" id="UP000019132">
    <property type="component" value="Unassembled WGS sequence"/>
</dbReference>
<dbReference type="AlphaFoldDB" id="K3WFD7"/>
<proteinExistence type="predicted"/>
<evidence type="ECO:0000313" key="2">
    <source>
        <dbReference type="EnsemblProtists" id="PYU1_T003678"/>
    </source>
</evidence>
<dbReference type="InParanoid" id="K3WFD7"/>
<accession>K3WFD7</accession>
<feature type="compositionally biased region" description="Low complexity" evidence="1">
    <location>
        <begin position="552"/>
        <end position="568"/>
    </location>
</feature>
<dbReference type="VEuPathDB" id="FungiDB:PYU1_G003668"/>
<feature type="region of interest" description="Disordered" evidence="1">
    <location>
        <begin position="85"/>
        <end position="104"/>
    </location>
</feature>
<protein>
    <recommendedName>
        <fullName evidence="4">CCZ1/INTU/HSP4 first Longin domain-containing protein</fullName>
    </recommendedName>
</protein>
<feature type="compositionally biased region" description="Basic and acidic residues" evidence="1">
    <location>
        <begin position="91"/>
        <end position="104"/>
    </location>
</feature>
<feature type="region of interest" description="Disordered" evidence="1">
    <location>
        <begin position="552"/>
        <end position="571"/>
    </location>
</feature>
<dbReference type="eggNOG" id="ENOG502RRJW">
    <property type="taxonomic scope" value="Eukaryota"/>
</dbReference>